<dbReference type="Pfam" id="PF00155">
    <property type="entry name" value="Aminotran_1_2"/>
    <property type="match status" value="1"/>
</dbReference>
<dbReference type="OrthoDB" id="2192472at2"/>
<protein>
    <recommendedName>
        <fullName evidence="6">Aminotransferase class I/classII large domain-containing protein</fullName>
    </recommendedName>
</protein>
<dbReference type="Gene3D" id="3.40.640.10">
    <property type="entry name" value="Type I PLP-dependent aspartate aminotransferase-like (Major domain)"/>
    <property type="match status" value="1"/>
</dbReference>
<dbReference type="InterPro" id="IPR050596">
    <property type="entry name" value="AspAT/PAT-like"/>
</dbReference>
<keyword evidence="3" id="KW-0032">Aminotransferase</keyword>
<dbReference type="InterPro" id="IPR004839">
    <property type="entry name" value="Aminotransferase_I/II_large"/>
</dbReference>
<dbReference type="PANTHER" id="PTHR46383:SF1">
    <property type="entry name" value="ASPARTATE AMINOTRANSFERASE"/>
    <property type="match status" value="1"/>
</dbReference>
<dbReference type="GO" id="GO:0030170">
    <property type="term" value="F:pyridoxal phosphate binding"/>
    <property type="evidence" value="ECO:0007669"/>
    <property type="project" value="InterPro"/>
</dbReference>
<dbReference type="GO" id="GO:0006520">
    <property type="term" value="P:amino acid metabolic process"/>
    <property type="evidence" value="ECO:0007669"/>
    <property type="project" value="InterPro"/>
</dbReference>
<evidence type="ECO:0000256" key="3">
    <source>
        <dbReference type="ARBA" id="ARBA00022576"/>
    </source>
</evidence>
<evidence type="ECO:0000256" key="2">
    <source>
        <dbReference type="ARBA" id="ARBA00007441"/>
    </source>
</evidence>
<evidence type="ECO:0000256" key="5">
    <source>
        <dbReference type="ARBA" id="ARBA00022898"/>
    </source>
</evidence>
<dbReference type="PANTHER" id="PTHR46383">
    <property type="entry name" value="ASPARTATE AMINOTRANSFERASE"/>
    <property type="match status" value="1"/>
</dbReference>
<evidence type="ECO:0000256" key="1">
    <source>
        <dbReference type="ARBA" id="ARBA00001933"/>
    </source>
</evidence>
<sequence length="375" mass="39639">MEGSDRHGPGDSYRQSRTATAVAACGYWQRRGMETRPEQVVAAPGAALTLFAVLAAAGSGTVLTPRPADRWYAWPARLLGRPLHTVPVPAECGGVPDPVALRETVRRVRAEGDEPRVLVLSVADDCTGTAVPPELLHEVTEAAGDEGLLIVSDETWRDTAHTPHGTVVVSPAEMVHGGRDSDAVVVLVELGETLLPQGRVAGIARFPDSGRGRGLAESVREVLTVLRTGLTGPDDAAVADALTEPEPLRTRRTGTARAYGPFLTELHHAVTDAGALCRPPRVGRHVYADFEPVRPRLDARGIRDSAGLEAQLVRMFGPYVCGGHRLGDDPKALRVRLSAGIVTGSEPPAAPASPAASRVLESVKSALAELTALRE</sequence>
<gene>
    <name evidence="7" type="ORF">AN215_04170</name>
</gene>
<comment type="caution">
    <text evidence="7">The sequence shown here is derived from an EMBL/GenBank/DDBJ whole genome shotgun (WGS) entry which is preliminary data.</text>
</comment>
<keyword evidence="5" id="KW-0663">Pyridoxal phosphate</keyword>
<organism evidence="7 8">
    <name type="scientific">Streptomyces abyssalis</name>
    <dbReference type="NCBI Taxonomy" id="933944"/>
    <lineage>
        <taxon>Bacteria</taxon>
        <taxon>Bacillati</taxon>
        <taxon>Actinomycetota</taxon>
        <taxon>Actinomycetes</taxon>
        <taxon>Kitasatosporales</taxon>
        <taxon>Streptomycetaceae</taxon>
        <taxon>Streptomyces</taxon>
    </lineage>
</organism>
<dbReference type="STRING" id="933944.AN215_04170"/>
<dbReference type="InterPro" id="IPR015421">
    <property type="entry name" value="PyrdxlP-dep_Trfase_major"/>
</dbReference>
<dbReference type="InterPro" id="IPR015424">
    <property type="entry name" value="PyrdxlP-dep_Trfase"/>
</dbReference>
<keyword evidence="8" id="KW-1185">Reference proteome</keyword>
<accession>A0A1E7JS29</accession>
<dbReference type="EMBL" id="LJGT01000037">
    <property type="protein sequence ID" value="OEU91715.1"/>
    <property type="molecule type" value="Genomic_DNA"/>
</dbReference>
<feature type="domain" description="Aminotransferase class I/classII large" evidence="6">
    <location>
        <begin position="29"/>
        <end position="165"/>
    </location>
</feature>
<comment type="cofactor">
    <cofactor evidence="1">
        <name>pyridoxal 5'-phosphate</name>
        <dbReference type="ChEBI" id="CHEBI:597326"/>
    </cofactor>
</comment>
<dbReference type="PATRIC" id="fig|933944.5.peg.1837"/>
<evidence type="ECO:0000313" key="8">
    <source>
        <dbReference type="Proteomes" id="UP000176087"/>
    </source>
</evidence>
<evidence type="ECO:0000256" key="4">
    <source>
        <dbReference type="ARBA" id="ARBA00022679"/>
    </source>
</evidence>
<dbReference type="AlphaFoldDB" id="A0A1E7JS29"/>
<dbReference type="GO" id="GO:0008483">
    <property type="term" value="F:transaminase activity"/>
    <property type="evidence" value="ECO:0007669"/>
    <property type="project" value="UniProtKB-KW"/>
</dbReference>
<evidence type="ECO:0000259" key="6">
    <source>
        <dbReference type="Pfam" id="PF00155"/>
    </source>
</evidence>
<name>A0A1E7JS29_9ACTN</name>
<reference evidence="7 8" key="1">
    <citation type="journal article" date="2016" name="Front. Microbiol.">
        <title>Comparative Genomics Analysis of Streptomyces Species Reveals Their Adaptation to the Marine Environment and Their Diversity at the Genomic Level.</title>
        <authorList>
            <person name="Tian X."/>
            <person name="Zhang Z."/>
            <person name="Yang T."/>
            <person name="Chen M."/>
            <person name="Li J."/>
            <person name="Chen F."/>
            <person name="Yang J."/>
            <person name="Li W."/>
            <person name="Zhang B."/>
            <person name="Zhang Z."/>
            <person name="Wu J."/>
            <person name="Zhang C."/>
            <person name="Long L."/>
            <person name="Xiao J."/>
        </authorList>
    </citation>
    <scope>NUCLEOTIDE SEQUENCE [LARGE SCALE GENOMIC DNA]</scope>
    <source>
        <strain evidence="7 8">SCSIO 10390</strain>
    </source>
</reference>
<keyword evidence="4" id="KW-0808">Transferase</keyword>
<proteinExistence type="inferred from homology"/>
<evidence type="ECO:0000313" key="7">
    <source>
        <dbReference type="EMBL" id="OEU91715.1"/>
    </source>
</evidence>
<comment type="similarity">
    <text evidence="2">Belongs to the class-I pyridoxal-phosphate-dependent aminotransferase family.</text>
</comment>
<dbReference type="SUPFAM" id="SSF53383">
    <property type="entry name" value="PLP-dependent transferases"/>
    <property type="match status" value="1"/>
</dbReference>
<dbReference type="RefSeq" id="WP_070010161.1">
    <property type="nucleotide sequence ID" value="NZ_LJGS01000038.1"/>
</dbReference>
<dbReference type="Proteomes" id="UP000176087">
    <property type="component" value="Unassembled WGS sequence"/>
</dbReference>